<dbReference type="FunFam" id="3.20.20.100:FF:000006">
    <property type="entry name" value="Aldo-keto reductase family 1 member A1"/>
    <property type="match status" value="1"/>
</dbReference>
<dbReference type="InterPro" id="IPR018170">
    <property type="entry name" value="Aldo/ket_reductase_CS"/>
</dbReference>
<evidence type="ECO:0000256" key="3">
    <source>
        <dbReference type="ARBA" id="ARBA00023002"/>
    </source>
</evidence>
<gene>
    <name evidence="8" type="ORF">OTU49_015661</name>
</gene>
<dbReference type="PROSITE" id="PS00063">
    <property type="entry name" value="ALDOKETO_REDUCTASE_3"/>
    <property type="match status" value="1"/>
</dbReference>
<dbReference type="InterPro" id="IPR023210">
    <property type="entry name" value="NADP_OxRdtase_dom"/>
</dbReference>
<evidence type="ECO:0000256" key="2">
    <source>
        <dbReference type="ARBA" id="ARBA00022857"/>
    </source>
</evidence>
<dbReference type="PIRSF" id="PIRSF000097">
    <property type="entry name" value="AKR"/>
    <property type="match status" value="1"/>
</dbReference>
<proteinExistence type="inferred from homology"/>
<evidence type="ECO:0000256" key="6">
    <source>
        <dbReference type="PIRSR" id="PIRSR000097-3"/>
    </source>
</evidence>
<dbReference type="PROSITE" id="PS00798">
    <property type="entry name" value="ALDOKETO_REDUCTASE_1"/>
    <property type="match status" value="1"/>
</dbReference>
<comment type="similarity">
    <text evidence="1">Belongs to the aldo/keto reductase family.</text>
</comment>
<accession>A0AAW0Y156</accession>
<protein>
    <recommendedName>
        <fullName evidence="7">NADP-dependent oxidoreductase domain-containing protein</fullName>
    </recommendedName>
</protein>
<dbReference type="PRINTS" id="PR00069">
    <property type="entry name" value="ALDKETRDTASE"/>
</dbReference>
<keyword evidence="3" id="KW-0560">Oxidoreductase</keyword>
<dbReference type="InterPro" id="IPR020471">
    <property type="entry name" value="AKR"/>
</dbReference>
<feature type="binding site" evidence="5">
    <location>
        <position position="140"/>
    </location>
    <ligand>
        <name>substrate</name>
    </ligand>
</feature>
<dbReference type="Gene3D" id="3.20.20.100">
    <property type="entry name" value="NADP-dependent oxidoreductase domain"/>
    <property type="match status" value="1"/>
</dbReference>
<dbReference type="PANTHER" id="PTHR11732">
    <property type="entry name" value="ALDO/KETO REDUCTASE"/>
    <property type="match status" value="1"/>
</dbReference>
<keyword evidence="9" id="KW-1185">Reference proteome</keyword>
<dbReference type="PROSITE" id="PS00062">
    <property type="entry name" value="ALDOKETO_REDUCTASE_2"/>
    <property type="match status" value="1"/>
</dbReference>
<evidence type="ECO:0000313" key="9">
    <source>
        <dbReference type="Proteomes" id="UP001445076"/>
    </source>
</evidence>
<evidence type="ECO:0000256" key="4">
    <source>
        <dbReference type="PIRSR" id="PIRSR000097-1"/>
    </source>
</evidence>
<evidence type="ECO:0000313" key="8">
    <source>
        <dbReference type="EMBL" id="KAK8749075.1"/>
    </source>
</evidence>
<organism evidence="8 9">
    <name type="scientific">Cherax quadricarinatus</name>
    <name type="common">Australian red claw crayfish</name>
    <dbReference type="NCBI Taxonomy" id="27406"/>
    <lineage>
        <taxon>Eukaryota</taxon>
        <taxon>Metazoa</taxon>
        <taxon>Ecdysozoa</taxon>
        <taxon>Arthropoda</taxon>
        <taxon>Crustacea</taxon>
        <taxon>Multicrustacea</taxon>
        <taxon>Malacostraca</taxon>
        <taxon>Eumalacostraca</taxon>
        <taxon>Eucarida</taxon>
        <taxon>Decapoda</taxon>
        <taxon>Pleocyemata</taxon>
        <taxon>Astacidea</taxon>
        <taxon>Parastacoidea</taxon>
        <taxon>Parastacidae</taxon>
        <taxon>Cherax</taxon>
    </lineage>
</organism>
<dbReference type="Proteomes" id="UP001445076">
    <property type="component" value="Unassembled WGS sequence"/>
</dbReference>
<dbReference type="Pfam" id="PF00248">
    <property type="entry name" value="Aldo_ket_red"/>
    <property type="match status" value="1"/>
</dbReference>
<feature type="site" description="Lowers pKa of active site Tyr" evidence="6">
    <location>
        <position position="107"/>
    </location>
</feature>
<evidence type="ECO:0000259" key="7">
    <source>
        <dbReference type="Pfam" id="PF00248"/>
    </source>
</evidence>
<evidence type="ECO:0000256" key="1">
    <source>
        <dbReference type="ARBA" id="ARBA00007905"/>
    </source>
</evidence>
<reference evidence="8 9" key="1">
    <citation type="journal article" date="2024" name="BMC Genomics">
        <title>Genome assembly of redclaw crayfish (Cherax quadricarinatus) provides insights into its immune adaptation and hypoxia tolerance.</title>
        <authorList>
            <person name="Liu Z."/>
            <person name="Zheng J."/>
            <person name="Li H."/>
            <person name="Fang K."/>
            <person name="Wang S."/>
            <person name="He J."/>
            <person name="Zhou D."/>
            <person name="Weng S."/>
            <person name="Chi M."/>
            <person name="Gu Z."/>
            <person name="He J."/>
            <person name="Li F."/>
            <person name="Wang M."/>
        </authorList>
    </citation>
    <scope>NUCLEOTIDE SEQUENCE [LARGE SCALE GENOMIC DNA]</scope>
    <source>
        <strain evidence="8">ZL_2023a</strain>
    </source>
</reference>
<dbReference type="SUPFAM" id="SSF51430">
    <property type="entry name" value="NAD(P)-linked oxidoreductase"/>
    <property type="match status" value="1"/>
</dbReference>
<feature type="domain" description="NADP-dependent oxidoreductase" evidence="7">
    <location>
        <begin position="45"/>
        <end position="319"/>
    </location>
</feature>
<dbReference type="EMBL" id="JARKIK010000010">
    <property type="protein sequence ID" value="KAK8749075.1"/>
    <property type="molecule type" value="Genomic_DNA"/>
</dbReference>
<dbReference type="InterPro" id="IPR036812">
    <property type="entry name" value="NAD(P)_OxRdtase_dom_sf"/>
</dbReference>
<dbReference type="AlphaFoldDB" id="A0AAW0Y156"/>
<keyword evidence="2" id="KW-0521">NADP</keyword>
<evidence type="ECO:0000256" key="5">
    <source>
        <dbReference type="PIRSR" id="PIRSR000097-2"/>
    </source>
</evidence>
<feature type="active site" description="Proton donor" evidence="4">
    <location>
        <position position="78"/>
    </location>
</feature>
<feature type="non-terminal residue" evidence="8">
    <location>
        <position position="1"/>
    </location>
</feature>
<sequence>FQKLRRRGDTRTHTSSSLLVPSIHFLMAALGRTINFSNGKSIPILGLGTWKSKPGEVTAAVKDAVTAGYRHIDCAHVYRNEPEVGVAIAAVIKDGTVTRDELFITSKLWNTCHSRSSVLPALKTTLTNLGLDYLDLYLIHRPTGFKEGGDLFPADSTGKRLYSDVDYVETWEAMEECVKLGLTRSIGVSNFNKKQLERVLKVAKVPIANNQIEVHPYLPQNKLIEFCKSKGITITAYSPLGSPERPWAKPGDPVLTEDPKVKTLAQKYKKSPAQILIRFQIDRGLIVIPKSANKSRIEENFQIWDFQLSPEDIKLLESLECNGRICSSSEASDHPYFPFHDEY</sequence>
<comment type="caution">
    <text evidence="8">The sequence shown here is derived from an EMBL/GenBank/DDBJ whole genome shotgun (WGS) entry which is preliminary data.</text>
</comment>
<dbReference type="GO" id="GO:0016491">
    <property type="term" value="F:oxidoreductase activity"/>
    <property type="evidence" value="ECO:0007669"/>
    <property type="project" value="UniProtKB-KW"/>
</dbReference>
<name>A0AAW0Y156_CHEQU</name>